<dbReference type="FunFam" id="3.40.50.300:FF:002861">
    <property type="entry name" value="Cell division control protein 48 homolog E"/>
    <property type="match status" value="1"/>
</dbReference>
<dbReference type="Pfam" id="PF16450">
    <property type="entry name" value="Prot_ATP_ID_OB_C"/>
    <property type="match status" value="1"/>
</dbReference>
<dbReference type="InterPro" id="IPR003959">
    <property type="entry name" value="ATPase_AAA_core"/>
</dbReference>
<dbReference type="Pfam" id="PF17862">
    <property type="entry name" value="AAA_lid_3"/>
    <property type="match status" value="1"/>
</dbReference>
<feature type="region of interest" description="Disordered" evidence="5">
    <location>
        <begin position="84"/>
        <end position="105"/>
    </location>
</feature>
<evidence type="ECO:0000313" key="7">
    <source>
        <dbReference type="EMBL" id="KAK2193282.1"/>
    </source>
</evidence>
<dbReference type="AlphaFoldDB" id="A0AAD9PEE5"/>
<dbReference type="SMART" id="SM00382">
    <property type="entry name" value="AAA"/>
    <property type="match status" value="1"/>
</dbReference>
<gene>
    <name evidence="7" type="ORF">NP493_16g10000</name>
</gene>
<dbReference type="GO" id="GO:0005524">
    <property type="term" value="F:ATP binding"/>
    <property type="evidence" value="ECO:0007669"/>
    <property type="project" value="UniProtKB-KW"/>
</dbReference>
<dbReference type="FunFam" id="2.40.50.140:FF:000437">
    <property type="entry name" value="26S protease regulatory subunit, putative"/>
    <property type="match status" value="1"/>
</dbReference>
<dbReference type="InterPro" id="IPR012340">
    <property type="entry name" value="NA-bd_OB-fold"/>
</dbReference>
<dbReference type="InterPro" id="IPR050221">
    <property type="entry name" value="26S_Proteasome_ATPase"/>
</dbReference>
<dbReference type="Gene3D" id="2.40.50.140">
    <property type="entry name" value="Nucleic acid-binding proteins"/>
    <property type="match status" value="1"/>
</dbReference>
<dbReference type="Proteomes" id="UP001209878">
    <property type="component" value="Unassembled WGS sequence"/>
</dbReference>
<feature type="domain" description="AAA+ ATPase" evidence="6">
    <location>
        <begin position="260"/>
        <end position="359"/>
    </location>
</feature>
<sequence length="442" mass="48833">MGQNQSGGSGPGGDKKDDKDKKRKYEPPVPTRVGKKKKKIKGPDAANKLPQVTPHTRCRLKLLKLERIKDYLLMEEEFIKNQERLKPQEEKQEEERSKVDDLRGTPMSVGTLEEIIDDNHAIVSTSVGSEHYVGILSFVDKDSPGARLLLVGVLSDDTDPMVTVMKLEKAPQETYADIGGLDTQIQEIKESVELPLTHPEYYEEMGIKSPKGVILYGAPGTGGWLCLPSYVTAQVGGCVSLLCDGTGGWLCLPSYVTAQVGGCVCLLCDGTGKTLLAKAVANQTSATFLRVVGSELIQKYLGDGPKLVRELFRVAEEHAPSIIFIDEIDAVGTKRIDTLDPALIRPGRIDRKIEFPLPDEKTKRRIFTIHTSRMTLATDVNIEDYVMAKDDLSGADIKAICTEAGLLALRERRMKVMSEDFRKAKENVLYRKNEGTPEGLYL</sequence>
<feature type="compositionally biased region" description="Basic and acidic residues" evidence="5">
    <location>
        <begin position="13"/>
        <end position="26"/>
    </location>
</feature>
<dbReference type="InterPro" id="IPR003593">
    <property type="entry name" value="AAA+_ATPase"/>
</dbReference>
<keyword evidence="3" id="KW-0067">ATP-binding</keyword>
<name>A0AAD9PEE5_RIDPI</name>
<evidence type="ECO:0000256" key="1">
    <source>
        <dbReference type="ARBA" id="ARBA00006914"/>
    </source>
</evidence>
<dbReference type="FunFam" id="1.10.8.60:FF:000007">
    <property type="entry name" value="26S proteasome regulatory subunit 4"/>
    <property type="match status" value="1"/>
</dbReference>
<feature type="compositionally biased region" description="Basic and acidic residues" evidence="5">
    <location>
        <begin position="84"/>
        <end position="103"/>
    </location>
</feature>
<dbReference type="GO" id="GO:0000502">
    <property type="term" value="C:proteasome complex"/>
    <property type="evidence" value="ECO:0007669"/>
    <property type="project" value="UniProtKB-KW"/>
</dbReference>
<accession>A0AAD9PEE5</accession>
<comment type="similarity">
    <text evidence="1">Belongs to the AAA ATPase family.</text>
</comment>
<reference evidence="7" key="1">
    <citation type="journal article" date="2023" name="Mol. Biol. Evol.">
        <title>Third-Generation Sequencing Reveals the Adaptive Role of the Epigenome in Three Deep-Sea Polychaetes.</title>
        <authorList>
            <person name="Perez M."/>
            <person name="Aroh O."/>
            <person name="Sun Y."/>
            <person name="Lan Y."/>
            <person name="Juniper S.K."/>
            <person name="Young C.R."/>
            <person name="Angers B."/>
            <person name="Qian P.Y."/>
        </authorList>
    </citation>
    <scope>NUCLEOTIDE SEQUENCE</scope>
    <source>
        <strain evidence="7">R07B-5</strain>
    </source>
</reference>
<dbReference type="Gene3D" id="3.40.50.300">
    <property type="entry name" value="P-loop containing nucleotide triphosphate hydrolases"/>
    <property type="match status" value="2"/>
</dbReference>
<feature type="compositionally biased region" description="Gly residues" evidence="5">
    <location>
        <begin position="1"/>
        <end position="12"/>
    </location>
</feature>
<keyword evidence="8" id="KW-1185">Reference proteome</keyword>
<dbReference type="InterPro" id="IPR027417">
    <property type="entry name" value="P-loop_NTPase"/>
</dbReference>
<proteinExistence type="inferred from homology"/>
<organism evidence="7 8">
    <name type="scientific">Ridgeia piscesae</name>
    <name type="common">Tubeworm</name>
    <dbReference type="NCBI Taxonomy" id="27915"/>
    <lineage>
        <taxon>Eukaryota</taxon>
        <taxon>Metazoa</taxon>
        <taxon>Spiralia</taxon>
        <taxon>Lophotrochozoa</taxon>
        <taxon>Annelida</taxon>
        <taxon>Polychaeta</taxon>
        <taxon>Sedentaria</taxon>
        <taxon>Canalipalpata</taxon>
        <taxon>Sabellida</taxon>
        <taxon>Siboglinidae</taxon>
        <taxon>Ridgeia</taxon>
    </lineage>
</organism>
<feature type="region of interest" description="Disordered" evidence="5">
    <location>
        <begin position="1"/>
        <end position="50"/>
    </location>
</feature>
<dbReference type="Gene3D" id="1.10.8.60">
    <property type="match status" value="1"/>
</dbReference>
<dbReference type="Pfam" id="PF00004">
    <property type="entry name" value="AAA"/>
    <property type="match status" value="1"/>
</dbReference>
<keyword evidence="4" id="KW-0647">Proteasome</keyword>
<evidence type="ECO:0000259" key="6">
    <source>
        <dbReference type="SMART" id="SM00382"/>
    </source>
</evidence>
<evidence type="ECO:0000256" key="5">
    <source>
        <dbReference type="SAM" id="MobiDB-lite"/>
    </source>
</evidence>
<dbReference type="SUPFAM" id="SSF52540">
    <property type="entry name" value="P-loop containing nucleoside triphosphate hydrolases"/>
    <property type="match status" value="2"/>
</dbReference>
<dbReference type="GO" id="GO:0016887">
    <property type="term" value="F:ATP hydrolysis activity"/>
    <property type="evidence" value="ECO:0007669"/>
    <property type="project" value="InterPro"/>
</dbReference>
<comment type="caution">
    <text evidence="7">The sequence shown here is derived from an EMBL/GenBank/DDBJ whole genome shotgun (WGS) entry which is preliminary data.</text>
</comment>
<dbReference type="EMBL" id="JAODUO010000015">
    <property type="protein sequence ID" value="KAK2193282.1"/>
    <property type="molecule type" value="Genomic_DNA"/>
</dbReference>
<protein>
    <recommendedName>
        <fullName evidence="6">AAA+ ATPase domain-containing protein</fullName>
    </recommendedName>
</protein>
<evidence type="ECO:0000256" key="3">
    <source>
        <dbReference type="ARBA" id="ARBA00022840"/>
    </source>
</evidence>
<evidence type="ECO:0000313" key="8">
    <source>
        <dbReference type="Proteomes" id="UP001209878"/>
    </source>
</evidence>
<dbReference type="InterPro" id="IPR032501">
    <property type="entry name" value="Prot_ATP_ID_OB_2nd"/>
</dbReference>
<evidence type="ECO:0000256" key="2">
    <source>
        <dbReference type="ARBA" id="ARBA00022741"/>
    </source>
</evidence>
<dbReference type="InterPro" id="IPR041569">
    <property type="entry name" value="AAA_lid_3"/>
</dbReference>
<keyword evidence="2" id="KW-0547">Nucleotide-binding</keyword>
<dbReference type="PANTHER" id="PTHR23073">
    <property type="entry name" value="26S PROTEASOME REGULATORY SUBUNIT"/>
    <property type="match status" value="1"/>
</dbReference>
<evidence type="ECO:0000256" key="4">
    <source>
        <dbReference type="ARBA" id="ARBA00022942"/>
    </source>
</evidence>